<dbReference type="Gene3D" id="2.60.40.420">
    <property type="entry name" value="Cupredoxins - blue copper proteins"/>
    <property type="match status" value="2"/>
</dbReference>
<dbReference type="FunFam" id="2.60.40.420:FF:000093">
    <property type="entry name" value="Copper-containing nitrite reductase"/>
    <property type="match status" value="1"/>
</dbReference>
<dbReference type="PROSITE" id="PS00093">
    <property type="entry name" value="N4_MTASE"/>
    <property type="match status" value="1"/>
</dbReference>
<dbReference type="PANTHER" id="PTHR35008:SF8">
    <property type="entry name" value="ALCOHOL DEHYDROGENASE CYTOCHROME C SUBUNIT"/>
    <property type="match status" value="1"/>
</dbReference>
<evidence type="ECO:0000256" key="2">
    <source>
        <dbReference type="ARBA" id="ARBA00011233"/>
    </source>
</evidence>
<dbReference type="AlphaFoldDB" id="A0A1J5RJ15"/>
<dbReference type="PROSITE" id="PS51007">
    <property type="entry name" value="CYTC"/>
    <property type="match status" value="1"/>
</dbReference>
<evidence type="ECO:0000259" key="17">
    <source>
        <dbReference type="PROSITE" id="PS51007"/>
    </source>
</evidence>
<dbReference type="InterPro" id="IPR011707">
    <property type="entry name" value="Cu-oxidase-like_N"/>
</dbReference>
<dbReference type="NCBIfam" id="TIGR02376">
    <property type="entry name" value="Cu_nitrite_red"/>
    <property type="match status" value="1"/>
</dbReference>
<feature type="region of interest" description="Disordered" evidence="16">
    <location>
        <begin position="1"/>
        <end position="35"/>
    </location>
</feature>
<comment type="caution">
    <text evidence="18">The sequence shown here is derived from an EMBL/GenBank/DDBJ whole genome shotgun (WGS) entry which is preliminary data.</text>
</comment>
<name>A0A1J5RJ15_9ZZZZ</name>
<evidence type="ECO:0000256" key="8">
    <source>
        <dbReference type="ARBA" id="ARBA00022691"/>
    </source>
</evidence>
<evidence type="ECO:0000256" key="16">
    <source>
        <dbReference type="SAM" id="MobiDB-lite"/>
    </source>
</evidence>
<keyword evidence="8" id="KW-0949">S-adenosyl-L-methionine</keyword>
<evidence type="ECO:0000256" key="14">
    <source>
        <dbReference type="ARBA" id="ARBA00023008"/>
    </source>
</evidence>
<dbReference type="EC" id="1.7.2.1" evidence="3"/>
<dbReference type="GO" id="GO:0005507">
    <property type="term" value="F:copper ion binding"/>
    <property type="evidence" value="ECO:0007669"/>
    <property type="project" value="InterPro"/>
</dbReference>
<evidence type="ECO:0000256" key="10">
    <source>
        <dbReference type="ARBA" id="ARBA00022737"/>
    </source>
</evidence>
<evidence type="ECO:0000256" key="13">
    <source>
        <dbReference type="ARBA" id="ARBA00023004"/>
    </source>
</evidence>
<keyword evidence="7" id="KW-0808">Transferase</keyword>
<dbReference type="InterPro" id="IPR051459">
    <property type="entry name" value="Cytochrome_c-type_DH"/>
</dbReference>
<keyword evidence="9" id="KW-0479">Metal-binding</keyword>
<keyword evidence="10" id="KW-0677">Repeat</keyword>
<evidence type="ECO:0000256" key="11">
    <source>
        <dbReference type="ARBA" id="ARBA00022747"/>
    </source>
</evidence>
<evidence type="ECO:0000256" key="6">
    <source>
        <dbReference type="ARBA" id="ARBA00022617"/>
    </source>
</evidence>
<evidence type="ECO:0000256" key="9">
    <source>
        <dbReference type="ARBA" id="ARBA00022723"/>
    </source>
</evidence>
<dbReference type="GO" id="GO:0032259">
    <property type="term" value="P:methylation"/>
    <property type="evidence" value="ECO:0007669"/>
    <property type="project" value="UniProtKB-KW"/>
</dbReference>
<dbReference type="SUPFAM" id="SSF46626">
    <property type="entry name" value="Cytochrome c"/>
    <property type="match status" value="1"/>
</dbReference>
<dbReference type="GO" id="GO:0015667">
    <property type="term" value="F:site-specific DNA-methyltransferase (cytosine-N4-specific) activity"/>
    <property type="evidence" value="ECO:0007669"/>
    <property type="project" value="InterPro"/>
</dbReference>
<accession>A0A1J5RJ15</accession>
<comment type="cofactor">
    <cofactor evidence="1">
        <name>Cu(+)</name>
        <dbReference type="ChEBI" id="CHEBI:49552"/>
    </cofactor>
</comment>
<evidence type="ECO:0000313" key="18">
    <source>
        <dbReference type="EMBL" id="OIQ92092.1"/>
    </source>
</evidence>
<keyword evidence="11" id="KW-0680">Restriction system</keyword>
<dbReference type="Pfam" id="PF00034">
    <property type="entry name" value="Cytochrom_C"/>
    <property type="match status" value="1"/>
</dbReference>
<evidence type="ECO:0000256" key="1">
    <source>
        <dbReference type="ARBA" id="ARBA00001960"/>
    </source>
</evidence>
<dbReference type="EMBL" id="MLJW01000241">
    <property type="protein sequence ID" value="OIQ92092.1"/>
    <property type="molecule type" value="Genomic_DNA"/>
</dbReference>
<protein>
    <recommendedName>
        <fullName evidence="4">Copper-containing nitrite reductase</fullName>
        <ecNumber evidence="3">1.7.2.1</ecNumber>
    </recommendedName>
</protein>
<dbReference type="Pfam" id="PF07732">
    <property type="entry name" value="Cu-oxidase_3"/>
    <property type="match status" value="1"/>
</dbReference>
<dbReference type="CDD" id="cd11020">
    <property type="entry name" value="CuRO_1_CuNIR"/>
    <property type="match status" value="1"/>
</dbReference>
<comment type="subunit">
    <text evidence="2">Homotrimer.</text>
</comment>
<sequence length="528" mass="55755">MKSAPSAPATLTPERCLPRRAAGASADAASGGIRKPGSRAASALVLALATLVAAAGPVSLRANVDPSTPNSFELPPELASLPVEEAVLTSPPYVPPPIKRDYSARVVVHLEVKEIVRPIDDGTLYTFWTFGGTVPGSFLRVRQGDLIDFHLENSPTSKLPHNIDMHAVTGPGGGAVASFTAPGHSSEFLFRALKPGLYVYHCATAPVPMHIGNGMYGMVLVEPKGGLPPVDREYYVMQGDFYTTGDYGAPGLQSFDASKALDERPTYVLFNGAVGALTGANALTARVGDRVRIYFGDGGPNLTSSFHIIGEIFDRVYPDGTFEHPLEDVQTTVVPPGCATVVEFRVKVPGTYLLVDHAISRAFNKGALGMLKVSGPDNRSIYSGKVAYTRFHDTGAAVAATPLPAPAAPAQPLLPANVLAQVNRGRTVFNQVCFACHQPNGQGVPSLFPPLAGSDLIKASPEHAAHIVTHGLTGPVTVNGTTYNNIMPAQTQLSDEQIADVLTYVLNSWGNPGGHLTAARVHEIRNQP</sequence>
<dbReference type="InterPro" id="IPR008972">
    <property type="entry name" value="Cupredoxin"/>
</dbReference>
<evidence type="ECO:0000256" key="5">
    <source>
        <dbReference type="ARBA" id="ARBA00022603"/>
    </source>
</evidence>
<dbReference type="InterPro" id="IPR036909">
    <property type="entry name" value="Cyt_c-like_dom_sf"/>
</dbReference>
<keyword evidence="12 18" id="KW-0560">Oxidoreductase</keyword>
<evidence type="ECO:0000256" key="7">
    <source>
        <dbReference type="ARBA" id="ARBA00022679"/>
    </source>
</evidence>
<proteinExistence type="predicted"/>
<dbReference type="GO" id="GO:0009055">
    <property type="term" value="F:electron transfer activity"/>
    <property type="evidence" value="ECO:0007669"/>
    <property type="project" value="InterPro"/>
</dbReference>
<feature type="compositionally biased region" description="Low complexity" evidence="16">
    <location>
        <begin position="21"/>
        <end position="32"/>
    </location>
</feature>
<reference evidence="18" key="1">
    <citation type="submission" date="2016-10" db="EMBL/GenBank/DDBJ databases">
        <title>Sequence of Gallionella enrichment culture.</title>
        <authorList>
            <person name="Poehlein A."/>
            <person name="Muehling M."/>
            <person name="Daniel R."/>
        </authorList>
    </citation>
    <scope>NUCLEOTIDE SEQUENCE</scope>
</reference>
<evidence type="ECO:0000256" key="4">
    <source>
        <dbReference type="ARBA" id="ARBA00017290"/>
    </source>
</evidence>
<dbReference type="PANTHER" id="PTHR35008">
    <property type="entry name" value="BLL4482 PROTEIN-RELATED"/>
    <property type="match status" value="1"/>
</dbReference>
<dbReference type="Gene3D" id="1.10.760.10">
    <property type="entry name" value="Cytochrome c-like domain"/>
    <property type="match status" value="1"/>
</dbReference>
<dbReference type="InterPro" id="IPR001287">
    <property type="entry name" value="NO2-reductase_Cu"/>
</dbReference>
<evidence type="ECO:0000256" key="12">
    <source>
        <dbReference type="ARBA" id="ARBA00023002"/>
    </source>
</evidence>
<evidence type="ECO:0000256" key="15">
    <source>
        <dbReference type="ARBA" id="ARBA00049340"/>
    </source>
</evidence>
<keyword evidence="14" id="KW-0186">Copper</keyword>
<keyword evidence="13" id="KW-0408">Iron</keyword>
<evidence type="ECO:0000256" key="3">
    <source>
        <dbReference type="ARBA" id="ARBA00011882"/>
    </source>
</evidence>
<feature type="domain" description="Cytochrome c" evidence="17">
    <location>
        <begin position="420"/>
        <end position="509"/>
    </location>
</feature>
<organism evidence="18">
    <name type="scientific">mine drainage metagenome</name>
    <dbReference type="NCBI Taxonomy" id="410659"/>
    <lineage>
        <taxon>unclassified sequences</taxon>
        <taxon>metagenomes</taxon>
        <taxon>ecological metagenomes</taxon>
    </lineage>
</organism>
<dbReference type="GO" id="GO:0003677">
    <property type="term" value="F:DNA binding"/>
    <property type="evidence" value="ECO:0007669"/>
    <property type="project" value="InterPro"/>
</dbReference>
<comment type="catalytic activity">
    <reaction evidence="15">
        <text>nitric oxide + Fe(III)-[cytochrome c] + H2O = Fe(II)-[cytochrome c] + nitrite + 2 H(+)</text>
        <dbReference type="Rhea" id="RHEA:15233"/>
        <dbReference type="Rhea" id="RHEA-COMP:10350"/>
        <dbReference type="Rhea" id="RHEA-COMP:14399"/>
        <dbReference type="ChEBI" id="CHEBI:15377"/>
        <dbReference type="ChEBI" id="CHEBI:15378"/>
        <dbReference type="ChEBI" id="CHEBI:16301"/>
        <dbReference type="ChEBI" id="CHEBI:16480"/>
        <dbReference type="ChEBI" id="CHEBI:29033"/>
        <dbReference type="ChEBI" id="CHEBI:29034"/>
        <dbReference type="EC" id="1.7.2.1"/>
    </reaction>
</comment>
<dbReference type="GO" id="GO:0009307">
    <property type="term" value="P:DNA restriction-modification system"/>
    <property type="evidence" value="ECO:0007669"/>
    <property type="project" value="UniProtKB-KW"/>
</dbReference>
<dbReference type="InterPro" id="IPR009056">
    <property type="entry name" value="Cyt_c-like_dom"/>
</dbReference>
<keyword evidence="5" id="KW-0489">Methyltransferase</keyword>
<gene>
    <name evidence="18" type="primary">aniA_4</name>
    <name evidence="18" type="ORF">GALL_260110</name>
</gene>
<keyword evidence="6" id="KW-0349">Heme</keyword>
<dbReference type="InterPro" id="IPR017985">
    <property type="entry name" value="MeTrfase_CN4_CS"/>
</dbReference>
<dbReference type="GO" id="GO:0020037">
    <property type="term" value="F:heme binding"/>
    <property type="evidence" value="ECO:0007669"/>
    <property type="project" value="InterPro"/>
</dbReference>
<dbReference type="CDD" id="cd04208">
    <property type="entry name" value="CuRO_2_CuNIR"/>
    <property type="match status" value="1"/>
</dbReference>
<dbReference type="SUPFAM" id="SSF49503">
    <property type="entry name" value="Cupredoxins"/>
    <property type="match status" value="2"/>
</dbReference>
<dbReference type="GO" id="GO:0050421">
    <property type="term" value="F:nitrite reductase (NO-forming) activity"/>
    <property type="evidence" value="ECO:0007669"/>
    <property type="project" value="UniProtKB-EC"/>
</dbReference>
<dbReference type="PRINTS" id="PR00695">
    <property type="entry name" value="CUNO2RDTASE"/>
</dbReference>